<name>A0A8H5F7P9_9AGAR</name>
<comment type="caution">
    <text evidence="1">The sequence shown here is derived from an EMBL/GenBank/DDBJ whole genome shotgun (WGS) entry which is preliminary data.</text>
</comment>
<sequence>MPAKVPSTSDGVYSRENKEGRDTKSAHMFGFWDLMLTTHFPRFGHAVDVLEQQQGFLEPGAPQSRSIAVQYRLLCSKTKLPPITELLARWAWGSADLPLDRQGGTHFSPGSAAESDLLATEASHVKISD</sequence>
<evidence type="ECO:0000313" key="1">
    <source>
        <dbReference type="EMBL" id="KAF5326263.1"/>
    </source>
</evidence>
<protein>
    <submittedName>
        <fullName evidence="1">Uncharacterized protein</fullName>
    </submittedName>
</protein>
<dbReference type="EMBL" id="JAACJK010000163">
    <property type="protein sequence ID" value="KAF5326263.1"/>
    <property type="molecule type" value="Genomic_DNA"/>
</dbReference>
<proteinExistence type="predicted"/>
<evidence type="ECO:0000313" key="2">
    <source>
        <dbReference type="Proteomes" id="UP000541558"/>
    </source>
</evidence>
<accession>A0A8H5F7P9</accession>
<reference evidence="1 2" key="1">
    <citation type="journal article" date="2020" name="ISME J.">
        <title>Uncovering the hidden diversity of litter-decomposition mechanisms in mushroom-forming fungi.</title>
        <authorList>
            <person name="Floudas D."/>
            <person name="Bentzer J."/>
            <person name="Ahren D."/>
            <person name="Johansson T."/>
            <person name="Persson P."/>
            <person name="Tunlid A."/>
        </authorList>
    </citation>
    <scope>NUCLEOTIDE SEQUENCE [LARGE SCALE GENOMIC DNA]</scope>
    <source>
        <strain evidence="1 2">CBS 175.51</strain>
    </source>
</reference>
<organism evidence="1 2">
    <name type="scientific">Ephemerocybe angulata</name>
    <dbReference type="NCBI Taxonomy" id="980116"/>
    <lineage>
        <taxon>Eukaryota</taxon>
        <taxon>Fungi</taxon>
        <taxon>Dikarya</taxon>
        <taxon>Basidiomycota</taxon>
        <taxon>Agaricomycotina</taxon>
        <taxon>Agaricomycetes</taxon>
        <taxon>Agaricomycetidae</taxon>
        <taxon>Agaricales</taxon>
        <taxon>Agaricineae</taxon>
        <taxon>Psathyrellaceae</taxon>
        <taxon>Ephemerocybe</taxon>
    </lineage>
</organism>
<keyword evidence="2" id="KW-1185">Reference proteome</keyword>
<dbReference type="Proteomes" id="UP000541558">
    <property type="component" value="Unassembled WGS sequence"/>
</dbReference>
<dbReference type="AlphaFoldDB" id="A0A8H5F7P9"/>
<gene>
    <name evidence="1" type="ORF">D9611_000035</name>
</gene>